<evidence type="ECO:0000256" key="1">
    <source>
        <dbReference type="ARBA" id="ARBA00004613"/>
    </source>
</evidence>
<dbReference type="Gene3D" id="3.50.30.30">
    <property type="match status" value="1"/>
</dbReference>
<evidence type="ECO:0000256" key="4">
    <source>
        <dbReference type="ARBA" id="ARBA00022729"/>
    </source>
</evidence>
<evidence type="ECO:0000256" key="6">
    <source>
        <dbReference type="ARBA" id="ARBA00022825"/>
    </source>
</evidence>
<dbReference type="GO" id="GO:0006508">
    <property type="term" value="P:proteolysis"/>
    <property type="evidence" value="ECO:0007669"/>
    <property type="project" value="UniProtKB-KW"/>
</dbReference>
<dbReference type="AlphaFoldDB" id="A0AAV0R632"/>
<reference evidence="10" key="1">
    <citation type="submission" date="2022-08" db="EMBL/GenBank/DDBJ databases">
        <authorList>
            <person name="Gutierrez-Valencia J."/>
        </authorList>
    </citation>
    <scope>NUCLEOTIDE SEQUENCE</scope>
</reference>
<protein>
    <submittedName>
        <fullName evidence="10">Uncharacterized protein</fullName>
    </submittedName>
</protein>
<dbReference type="PANTHER" id="PTHR10795">
    <property type="entry name" value="PROPROTEIN CONVERTASE SUBTILISIN/KEXIN"/>
    <property type="match status" value="1"/>
</dbReference>
<evidence type="ECO:0000313" key="11">
    <source>
        <dbReference type="Proteomes" id="UP001154282"/>
    </source>
</evidence>
<keyword evidence="4" id="KW-0732">Signal</keyword>
<evidence type="ECO:0000256" key="5">
    <source>
        <dbReference type="ARBA" id="ARBA00022801"/>
    </source>
</evidence>
<dbReference type="InterPro" id="IPR000209">
    <property type="entry name" value="Peptidase_S8/S53_dom"/>
</dbReference>
<dbReference type="Gene3D" id="3.40.50.200">
    <property type="entry name" value="Peptidase S8/S53 domain"/>
    <property type="match status" value="1"/>
</dbReference>
<feature type="domain" description="Peptidase S8/S53" evidence="8">
    <location>
        <begin position="4"/>
        <end position="329"/>
    </location>
</feature>
<keyword evidence="5" id="KW-0378">Hydrolase</keyword>
<dbReference type="PROSITE" id="PS00138">
    <property type="entry name" value="SUBTILASE_SER"/>
    <property type="match status" value="1"/>
</dbReference>
<dbReference type="Gene3D" id="2.60.40.2310">
    <property type="match status" value="1"/>
</dbReference>
<keyword evidence="6" id="KW-0720">Serine protease</keyword>
<comment type="caution">
    <text evidence="10">The sequence shown here is derived from an EMBL/GenBank/DDBJ whole genome shotgun (WGS) entry which is preliminary data.</text>
</comment>
<dbReference type="GO" id="GO:0005576">
    <property type="term" value="C:extracellular region"/>
    <property type="evidence" value="ECO:0007669"/>
    <property type="project" value="UniProtKB-SubCell"/>
</dbReference>
<gene>
    <name evidence="10" type="ORF">LITE_LOCUS46182</name>
</gene>
<evidence type="ECO:0000313" key="10">
    <source>
        <dbReference type="EMBL" id="CAI0551907.1"/>
    </source>
</evidence>
<dbReference type="CDD" id="cd02120">
    <property type="entry name" value="PA_subtilisin_like"/>
    <property type="match status" value="1"/>
</dbReference>
<dbReference type="InterPro" id="IPR045051">
    <property type="entry name" value="SBT"/>
</dbReference>
<evidence type="ECO:0000256" key="2">
    <source>
        <dbReference type="ARBA" id="ARBA00011073"/>
    </source>
</evidence>
<dbReference type="InterPro" id="IPR036852">
    <property type="entry name" value="Peptidase_S8/S53_dom_sf"/>
</dbReference>
<dbReference type="Proteomes" id="UP001154282">
    <property type="component" value="Unassembled WGS sequence"/>
</dbReference>
<evidence type="ECO:0000259" key="9">
    <source>
        <dbReference type="Pfam" id="PF17766"/>
    </source>
</evidence>
<dbReference type="InterPro" id="IPR023828">
    <property type="entry name" value="Peptidase_S8_Ser-AS"/>
</dbReference>
<keyword evidence="3" id="KW-0645">Protease</keyword>
<proteinExistence type="inferred from homology"/>
<dbReference type="Pfam" id="PF00082">
    <property type="entry name" value="Peptidase_S8"/>
    <property type="match status" value="1"/>
</dbReference>
<dbReference type="GO" id="GO:0004252">
    <property type="term" value="F:serine-type endopeptidase activity"/>
    <property type="evidence" value="ECO:0007669"/>
    <property type="project" value="InterPro"/>
</dbReference>
<evidence type="ECO:0000256" key="3">
    <source>
        <dbReference type="ARBA" id="ARBA00022670"/>
    </source>
</evidence>
<comment type="caution">
    <text evidence="7">Lacks conserved residue(s) required for the propagation of feature annotation.</text>
</comment>
<accession>A0AAV0R632</accession>
<comment type="subcellular location">
    <subcellularLocation>
        <location evidence="1">Secreted</location>
    </subcellularLocation>
</comment>
<dbReference type="SUPFAM" id="SSF52743">
    <property type="entry name" value="Subtilisin-like"/>
    <property type="match status" value="1"/>
</dbReference>
<dbReference type="InterPro" id="IPR041469">
    <property type="entry name" value="Subtilisin-like_FN3"/>
</dbReference>
<evidence type="ECO:0000259" key="8">
    <source>
        <dbReference type="Pfam" id="PF00082"/>
    </source>
</evidence>
<feature type="domain" description="Subtilisin-like protease fibronectin type-III" evidence="9">
    <location>
        <begin position="380"/>
        <end position="481"/>
    </location>
</feature>
<comment type="similarity">
    <text evidence="2 7">Belongs to the peptidase S8 family.</text>
</comment>
<dbReference type="EMBL" id="CAMGYJ010000010">
    <property type="protein sequence ID" value="CAI0551907.1"/>
    <property type="molecule type" value="Genomic_DNA"/>
</dbReference>
<name>A0AAV0R632_9ROSI</name>
<dbReference type="PROSITE" id="PS51892">
    <property type="entry name" value="SUBTILASE"/>
    <property type="match status" value="1"/>
</dbReference>
<evidence type="ECO:0000256" key="7">
    <source>
        <dbReference type="PROSITE-ProRule" id="PRU01240"/>
    </source>
</evidence>
<keyword evidence="11" id="KW-1185">Reference proteome</keyword>
<sequence>MDLLAAFEAAIHDGVDIISISIGGVNAEYTSDALAIGAFHATKNGILTVASAGNDGPNPASVRNHAPWILTVAASGIDRTFQSKVQLGNGKIFSGTGVSLFQPKEKLYPLVSGFDAAIDEDNKETARFCYDGSMDAKKVKGKLVYCKLGQWGRDSVVKSLGGVGTIVESEQYLDIAQIFMAPATMVNSSVGDSIDSYIHSTRSPGAVIYHTQEGKVDAPFVASFSSRGPNPGSTRILKPDIAAPGIDILAAYTRLRTLTGLDGDTQRSDFTLMSGTSMACPHVAGAAAYVKSFHPNWTAAAIKSAILTTEAKQMSRRVNNDAEFAYGAGSKPGLVYDMDEMAYVQVLCHEGYKGSSLSVLVGSKSINCSTIIPGLGYDALNYPTIQMRVKSQQKPTVATFQRMVTNVGRGPYPVVYNATIEAPKGMEITVKPMTLSFSRLNEERSFKVVVKAEPIAGYSGILSGELVWRSPGHSVRSPVVVYKQQD</sequence>
<dbReference type="Pfam" id="PF17766">
    <property type="entry name" value="fn3_6"/>
    <property type="match status" value="1"/>
</dbReference>
<organism evidence="10 11">
    <name type="scientific">Linum tenue</name>
    <dbReference type="NCBI Taxonomy" id="586396"/>
    <lineage>
        <taxon>Eukaryota</taxon>
        <taxon>Viridiplantae</taxon>
        <taxon>Streptophyta</taxon>
        <taxon>Embryophyta</taxon>
        <taxon>Tracheophyta</taxon>
        <taxon>Spermatophyta</taxon>
        <taxon>Magnoliopsida</taxon>
        <taxon>eudicotyledons</taxon>
        <taxon>Gunneridae</taxon>
        <taxon>Pentapetalae</taxon>
        <taxon>rosids</taxon>
        <taxon>fabids</taxon>
        <taxon>Malpighiales</taxon>
        <taxon>Linaceae</taxon>
        <taxon>Linum</taxon>
    </lineage>
</organism>